<dbReference type="Ensembl" id="ENSOABT00000036102.2">
    <property type="protein sequence ID" value="ENSOABP00000035132.1"/>
    <property type="gene ID" value="ENSOABG00000016176.2"/>
</dbReference>
<protein>
    <submittedName>
        <fullName evidence="1">Uncharacterized protein</fullName>
    </submittedName>
</protein>
<dbReference type="Proteomes" id="UP000472276">
    <property type="component" value="Unassembled WGS sequence"/>
</dbReference>
<accession>A0A668UBF8</accession>
<dbReference type="AlphaFoldDB" id="A0A668UBF8"/>
<evidence type="ECO:0000313" key="2">
    <source>
        <dbReference type="Proteomes" id="UP000472276"/>
    </source>
</evidence>
<keyword evidence="2" id="KW-1185">Reference proteome</keyword>
<organism evidence="1 2">
    <name type="scientific">Oreochromis aureus</name>
    <name type="common">Israeli tilapia</name>
    <name type="synonym">Chromis aureus</name>
    <dbReference type="NCBI Taxonomy" id="47969"/>
    <lineage>
        <taxon>Eukaryota</taxon>
        <taxon>Metazoa</taxon>
        <taxon>Chordata</taxon>
        <taxon>Craniata</taxon>
        <taxon>Vertebrata</taxon>
        <taxon>Euteleostomi</taxon>
        <taxon>Actinopterygii</taxon>
        <taxon>Neopterygii</taxon>
        <taxon>Teleostei</taxon>
        <taxon>Neoteleostei</taxon>
        <taxon>Acanthomorphata</taxon>
        <taxon>Ovalentaria</taxon>
        <taxon>Cichlomorphae</taxon>
        <taxon>Cichliformes</taxon>
        <taxon>Cichlidae</taxon>
        <taxon>African cichlids</taxon>
        <taxon>Pseudocrenilabrinae</taxon>
        <taxon>Oreochromini</taxon>
        <taxon>Oreochromis</taxon>
    </lineage>
</organism>
<proteinExistence type="predicted"/>
<name>A0A668UBF8_OREAU</name>
<evidence type="ECO:0000313" key="1">
    <source>
        <dbReference type="Ensembl" id="ENSOABP00000035132.1"/>
    </source>
</evidence>
<sequence>MHKGHVNLWERLCSGLVLACVLPAFSQYITAGGQRFLNRTETETLQQKTENASLITLSPLSAHAGTKS</sequence>
<reference evidence="1" key="2">
    <citation type="submission" date="2025-09" db="UniProtKB">
        <authorList>
            <consortium name="Ensembl"/>
        </authorList>
    </citation>
    <scope>IDENTIFICATION</scope>
</reference>
<reference evidence="1" key="1">
    <citation type="submission" date="2025-08" db="UniProtKB">
        <authorList>
            <consortium name="Ensembl"/>
        </authorList>
    </citation>
    <scope>IDENTIFICATION</scope>
</reference>